<dbReference type="Proteomes" id="UP000001601">
    <property type="component" value="Unassembled WGS sequence"/>
</dbReference>
<accession>A3XIV8</accession>
<keyword evidence="2" id="KW-1185">Reference proteome</keyword>
<dbReference type="OrthoDB" id="1439895at2"/>
<reference evidence="1 2" key="1">
    <citation type="journal article" date="2007" name="Nature">
        <title>Light stimulates growth of proteorhodopsin-containing marine Flavobacteria.</title>
        <authorList>
            <person name="Gomez-Consarnau L."/>
            <person name="Gonzalez J.M."/>
            <person name="Coll-Llado M."/>
            <person name="Gourdon P."/>
            <person name="Pascher T."/>
            <person name="Neutze R."/>
            <person name="Pedros-Alio C."/>
            <person name="Pinhassi J."/>
        </authorList>
    </citation>
    <scope>NUCLEOTIDE SEQUENCE [LARGE SCALE GENOMIC DNA]</scope>
    <source>
        <strain evidence="1 2">MED217</strain>
    </source>
</reference>
<dbReference type="EMBL" id="AANC01000002">
    <property type="protein sequence ID" value="EAQ50516.1"/>
    <property type="molecule type" value="Genomic_DNA"/>
</dbReference>
<dbReference type="AlphaFoldDB" id="A3XIV8"/>
<protein>
    <submittedName>
        <fullName evidence="1">Uncharacterized protein</fullName>
    </submittedName>
</protein>
<dbReference type="HOGENOM" id="CLU_1924746_0_0_10"/>
<evidence type="ECO:0000313" key="2">
    <source>
        <dbReference type="Proteomes" id="UP000001601"/>
    </source>
</evidence>
<dbReference type="eggNOG" id="ENOG5032RNC">
    <property type="taxonomic scope" value="Bacteria"/>
</dbReference>
<proteinExistence type="predicted"/>
<comment type="caution">
    <text evidence="1">The sequence shown here is derived from an EMBL/GenBank/DDBJ whole genome shotgun (WGS) entry which is preliminary data.</text>
</comment>
<organism evidence="1 2">
    <name type="scientific">Leeuwenhoekiella blandensis (strain CECT 7118 / CCUG 51940 / KCTC 22103 / MED217)</name>
    <name type="common">Flavobacterium sp. (strain MED217)</name>
    <dbReference type="NCBI Taxonomy" id="398720"/>
    <lineage>
        <taxon>Bacteria</taxon>
        <taxon>Pseudomonadati</taxon>
        <taxon>Bacteroidota</taxon>
        <taxon>Flavobacteriia</taxon>
        <taxon>Flavobacteriales</taxon>
        <taxon>Flavobacteriaceae</taxon>
        <taxon>Leeuwenhoekiella</taxon>
    </lineage>
</organism>
<dbReference type="RefSeq" id="WP_009779540.1">
    <property type="nucleotide sequence ID" value="NZ_CH672395.1"/>
</dbReference>
<evidence type="ECO:0000313" key="1">
    <source>
        <dbReference type="EMBL" id="EAQ50516.1"/>
    </source>
</evidence>
<gene>
    <name evidence="1" type="ORF">MED217_05772</name>
</gene>
<name>A3XIV8_LEEBM</name>
<sequence length="106" mass="11880">MAKLIAVDANAMGFIFDSGMTVVKPFCKKKNSPKKINNAEDFSISQKDVSNSQVLILSSLCNPQFQFELFSWETSFSENIATISEHFPSNLSYHYLDNDSPPPRLA</sequence>